<protein>
    <recommendedName>
        <fullName evidence="4">FecR protein domain-containing protein</fullName>
    </recommendedName>
</protein>
<organism evidence="3">
    <name type="scientific">Tunturiibacter empetritectus</name>
    <dbReference type="NCBI Taxonomy" id="3069691"/>
    <lineage>
        <taxon>Bacteria</taxon>
        <taxon>Pseudomonadati</taxon>
        <taxon>Acidobacteriota</taxon>
        <taxon>Terriglobia</taxon>
        <taxon>Terriglobales</taxon>
        <taxon>Acidobacteriaceae</taxon>
        <taxon>Tunturiibacter</taxon>
    </lineage>
</organism>
<dbReference type="Pfam" id="PF20245">
    <property type="entry name" value="DUF6600"/>
    <property type="match status" value="1"/>
</dbReference>
<feature type="compositionally biased region" description="Polar residues" evidence="1">
    <location>
        <begin position="531"/>
        <end position="545"/>
    </location>
</feature>
<reference evidence="3" key="1">
    <citation type="submission" date="2023-08" db="EMBL/GenBank/DDBJ databases">
        <authorList>
            <person name="Messyasz A."/>
            <person name="Mannisto M.K."/>
            <person name="Kerkhof L.J."/>
            <person name="Haggblom M."/>
        </authorList>
    </citation>
    <scope>NUCLEOTIDE SEQUENCE</scope>
    <source>
        <strain evidence="3">M8UP23</strain>
    </source>
</reference>
<accession>A0AAU7ZEN6</accession>
<dbReference type="PANTHER" id="PTHR38731:SF3">
    <property type="entry name" value="BLL6125 PROTEIN"/>
    <property type="match status" value="1"/>
</dbReference>
<feature type="compositionally biased region" description="Pro residues" evidence="1">
    <location>
        <begin position="727"/>
        <end position="742"/>
    </location>
</feature>
<sequence>MKTPLTRTTIRGFYKKSIFASFVLTLLTTLPLHAQSYSQDADPPERVARLSILQGNVSLQPAGVDQFSQAELNYPLTNGDRVYVDNSSFAELQSDALAIRMGLGADLTLTSMTDQVAQLGLAQGSINIRSWNLQNGATIEIDTPNGTITILQPGDVRIDSYPQDDTTVVTVNSGQAEATGPDLSQAINPGQALRLTGSNPIYVEYVELASGDNLDRFDQDRDRRQMADRAAQQQYVNPDMIGYSDLQEYGEWSSQSDYGQVWYPRNVDAGWTPYHNGHWAWIAPWGWTWVEAEPWGFAPFHYGRWASFNGRWGWIPGPTIVRPVYSPALVAFVGGPSFSISAGFGAGNGAGLTAWFPLGPRETYVPWYHASPGYVNRVNVTNIYNRNVTEVRNVYNNRTTNIYVNNTTVNNITYVNRTVATTVVPQRSFAAGRPVASAAVHVDQKQLAQAQVMPHPMITPTRAIVAPAPARAVPVNVARPVLQTHAGLAQAVPGAQALPVRPLSPQQQQAVKVQPLPNGQRPIQQPAPTPVQRQPIQQAATQPVSRQAPIERATPTPNPSAHPVPTQPVQPTQPATQFNQPHPQPTAPINQARPEPPAQPVQPPTQFNQPRPQPTAPVNQLRPQPEAPINQQRPQQSAPINQQRPEPPVQAAQPKPQPRSVDQPRPLINRSEPPPAQPTFVQQRQAIQKTDPGRPLGPQQVDNLRNGRPAGPHEQPEPITHPAARAPQPPQPKNESKQPPPR</sequence>
<keyword evidence="2" id="KW-0732">Signal</keyword>
<reference evidence="3" key="2">
    <citation type="journal article" date="2024" name="Environ. Microbiol.">
        <title>Genome analysis and description of Tunturibacter gen. nov. expands the diversity of Terriglobia in tundra soils.</title>
        <authorList>
            <person name="Messyasz A."/>
            <person name="Mannisto M.K."/>
            <person name="Kerkhof L.J."/>
            <person name="Haggblom M.M."/>
        </authorList>
    </citation>
    <scope>NUCLEOTIDE SEQUENCE</scope>
    <source>
        <strain evidence="3">M8UP23</strain>
    </source>
</reference>
<evidence type="ECO:0008006" key="4">
    <source>
        <dbReference type="Google" id="ProtNLM"/>
    </source>
</evidence>
<dbReference type="KEGG" id="temp:RBB75_02975"/>
<dbReference type="InterPro" id="IPR046535">
    <property type="entry name" value="DUF6600"/>
</dbReference>
<feature type="region of interest" description="Disordered" evidence="1">
    <location>
        <begin position="501"/>
        <end position="742"/>
    </location>
</feature>
<name>A0AAU7ZEN6_9BACT</name>
<dbReference type="PRINTS" id="PR01217">
    <property type="entry name" value="PRICHEXTENSN"/>
</dbReference>
<feature type="compositionally biased region" description="Pro residues" evidence="1">
    <location>
        <begin position="594"/>
        <end position="603"/>
    </location>
</feature>
<evidence type="ECO:0000256" key="1">
    <source>
        <dbReference type="SAM" id="MobiDB-lite"/>
    </source>
</evidence>
<evidence type="ECO:0000256" key="2">
    <source>
        <dbReference type="SAM" id="SignalP"/>
    </source>
</evidence>
<feature type="compositionally biased region" description="Polar residues" evidence="1">
    <location>
        <begin position="629"/>
        <end position="644"/>
    </location>
</feature>
<evidence type="ECO:0000313" key="3">
    <source>
        <dbReference type="EMBL" id="XCB27291.1"/>
    </source>
</evidence>
<dbReference type="PANTHER" id="PTHR38731">
    <property type="entry name" value="LIPL45-RELATED LIPOPROTEIN-RELATED"/>
    <property type="match status" value="1"/>
</dbReference>
<proteinExistence type="predicted"/>
<feature type="chain" id="PRO_5043919151" description="FecR protein domain-containing protein" evidence="2">
    <location>
        <begin position="35"/>
        <end position="742"/>
    </location>
</feature>
<dbReference type="EMBL" id="CP132932">
    <property type="protein sequence ID" value="XCB27291.1"/>
    <property type="molecule type" value="Genomic_DNA"/>
</dbReference>
<feature type="compositionally biased region" description="Polar residues" evidence="1">
    <location>
        <begin position="679"/>
        <end position="688"/>
    </location>
</feature>
<dbReference type="RefSeq" id="WP_353069456.1">
    <property type="nucleotide sequence ID" value="NZ_CP132932.1"/>
</dbReference>
<dbReference type="AlphaFoldDB" id="A0AAU7ZEN6"/>
<feature type="compositionally biased region" description="Pro residues" evidence="1">
    <location>
        <begin position="556"/>
        <end position="568"/>
    </location>
</feature>
<feature type="signal peptide" evidence="2">
    <location>
        <begin position="1"/>
        <end position="34"/>
    </location>
</feature>
<gene>
    <name evidence="3" type="ORF">RBB75_02975</name>
</gene>